<feature type="compositionally biased region" description="Pro residues" evidence="12">
    <location>
        <begin position="247"/>
        <end position="261"/>
    </location>
</feature>
<keyword evidence="4" id="KW-0121">Carboxypeptidase</keyword>
<dbReference type="Gene3D" id="3.40.710.10">
    <property type="entry name" value="DD-peptidase/beta-lactamase superfamily"/>
    <property type="match status" value="2"/>
</dbReference>
<dbReference type="PANTHER" id="PTHR32282:SF33">
    <property type="entry name" value="PEPTIDOGLYCAN GLYCOSYLTRANSFERASE"/>
    <property type="match status" value="1"/>
</dbReference>
<dbReference type="Pfam" id="PF00912">
    <property type="entry name" value="Transgly"/>
    <property type="match status" value="1"/>
</dbReference>
<dbReference type="RefSeq" id="WP_188912665.1">
    <property type="nucleotide sequence ID" value="NZ_BMMF01000005.1"/>
</dbReference>
<evidence type="ECO:0000256" key="4">
    <source>
        <dbReference type="ARBA" id="ARBA00022645"/>
    </source>
</evidence>
<evidence type="ECO:0000256" key="12">
    <source>
        <dbReference type="SAM" id="MobiDB-lite"/>
    </source>
</evidence>
<feature type="compositionally biased region" description="Gly residues" evidence="12">
    <location>
        <begin position="707"/>
        <end position="720"/>
    </location>
</feature>
<evidence type="ECO:0000259" key="13">
    <source>
        <dbReference type="Pfam" id="PF00905"/>
    </source>
</evidence>
<dbReference type="InterPro" id="IPR023346">
    <property type="entry name" value="Lysozyme-like_dom_sf"/>
</dbReference>
<keyword evidence="8" id="KW-0378">Hydrolase</keyword>
<dbReference type="InterPro" id="IPR001460">
    <property type="entry name" value="PCN-bd_Tpept"/>
</dbReference>
<dbReference type="GO" id="GO:0030288">
    <property type="term" value="C:outer membrane-bounded periplasmic space"/>
    <property type="evidence" value="ECO:0007669"/>
    <property type="project" value="TreeGrafter"/>
</dbReference>
<dbReference type="GO" id="GO:0006508">
    <property type="term" value="P:proteolysis"/>
    <property type="evidence" value="ECO:0007669"/>
    <property type="project" value="UniProtKB-KW"/>
</dbReference>
<comment type="pathway">
    <text evidence="1">Cell wall biogenesis; peptidoglycan biosynthesis.</text>
</comment>
<keyword evidence="16" id="KW-1185">Reference proteome</keyword>
<feature type="region of interest" description="Disordered" evidence="12">
    <location>
        <begin position="693"/>
        <end position="742"/>
    </location>
</feature>
<evidence type="ECO:0000256" key="5">
    <source>
        <dbReference type="ARBA" id="ARBA00022670"/>
    </source>
</evidence>
<dbReference type="PANTHER" id="PTHR32282">
    <property type="entry name" value="BINDING PROTEIN TRANSPEPTIDASE, PUTATIVE-RELATED"/>
    <property type="match status" value="1"/>
</dbReference>
<protein>
    <recommendedName>
        <fullName evidence="10">peptidoglycan glycosyltransferase</fullName>
        <ecNumber evidence="10">2.4.99.28</ecNumber>
    </recommendedName>
</protein>
<keyword evidence="7" id="KW-0808">Transferase</keyword>
<dbReference type="GO" id="GO:0008955">
    <property type="term" value="F:peptidoglycan glycosyltransferase activity"/>
    <property type="evidence" value="ECO:0007669"/>
    <property type="project" value="UniProtKB-EC"/>
</dbReference>
<evidence type="ECO:0000256" key="6">
    <source>
        <dbReference type="ARBA" id="ARBA00022676"/>
    </source>
</evidence>
<comment type="similarity">
    <text evidence="2">In the C-terminal section; belongs to the transpeptidase family.</text>
</comment>
<dbReference type="GO" id="GO:0008658">
    <property type="term" value="F:penicillin binding"/>
    <property type="evidence" value="ECO:0007669"/>
    <property type="project" value="InterPro"/>
</dbReference>
<keyword evidence="6" id="KW-0328">Glycosyltransferase</keyword>
<evidence type="ECO:0000256" key="8">
    <source>
        <dbReference type="ARBA" id="ARBA00022801"/>
    </source>
</evidence>
<comment type="catalytic activity">
    <reaction evidence="11">
        <text>[GlcNAc-(1-&gt;4)-Mur2Ac(oyl-L-Ala-gamma-D-Glu-L-Lys-D-Ala-D-Ala)](n)-di-trans,octa-cis-undecaprenyl diphosphate + beta-D-GlcNAc-(1-&gt;4)-Mur2Ac(oyl-L-Ala-gamma-D-Glu-L-Lys-D-Ala-D-Ala)-di-trans,octa-cis-undecaprenyl diphosphate = [GlcNAc-(1-&gt;4)-Mur2Ac(oyl-L-Ala-gamma-D-Glu-L-Lys-D-Ala-D-Ala)](n+1)-di-trans,octa-cis-undecaprenyl diphosphate + di-trans,octa-cis-undecaprenyl diphosphate + H(+)</text>
        <dbReference type="Rhea" id="RHEA:23708"/>
        <dbReference type="Rhea" id="RHEA-COMP:9602"/>
        <dbReference type="Rhea" id="RHEA-COMP:9603"/>
        <dbReference type="ChEBI" id="CHEBI:15378"/>
        <dbReference type="ChEBI" id="CHEBI:58405"/>
        <dbReference type="ChEBI" id="CHEBI:60033"/>
        <dbReference type="ChEBI" id="CHEBI:78435"/>
        <dbReference type="EC" id="2.4.99.28"/>
    </reaction>
</comment>
<dbReference type="EMBL" id="BMMF01000005">
    <property type="protein sequence ID" value="GGK34723.1"/>
    <property type="molecule type" value="Genomic_DNA"/>
</dbReference>
<gene>
    <name evidence="15" type="ORF">GCM10011322_21830</name>
</gene>
<dbReference type="InterPro" id="IPR012338">
    <property type="entry name" value="Beta-lactam/transpept-like"/>
</dbReference>
<name>A0A917Q847_9HYPH</name>
<accession>A0A917Q847</accession>
<evidence type="ECO:0000256" key="3">
    <source>
        <dbReference type="ARBA" id="ARBA00007739"/>
    </source>
</evidence>
<dbReference type="InterPro" id="IPR001264">
    <property type="entry name" value="Glyco_trans_51"/>
</dbReference>
<keyword evidence="9" id="KW-0511">Multifunctional enzyme</keyword>
<evidence type="ECO:0000259" key="14">
    <source>
        <dbReference type="Pfam" id="PF00912"/>
    </source>
</evidence>
<dbReference type="InterPro" id="IPR036950">
    <property type="entry name" value="PBP_transglycosylase"/>
</dbReference>
<dbReference type="SUPFAM" id="SSF53955">
    <property type="entry name" value="Lysozyme-like"/>
    <property type="match status" value="1"/>
</dbReference>
<dbReference type="Pfam" id="PF00905">
    <property type="entry name" value="Transpeptidase"/>
    <property type="match status" value="1"/>
</dbReference>
<feature type="region of interest" description="Disordered" evidence="12">
    <location>
        <begin position="238"/>
        <end position="263"/>
    </location>
</feature>
<sequence>MSDAFTALAALVALGTPLVAGPVGVVDADPVIALHGTAEAGASRSIEIAYRDGETAGRLGVDRATVRFEDLPEDFVQALVAVEDASFERHMGLDPAGIGRAVVGALGGRSDAGGGSSLTQQLAKNALVGDSATLERKVAEAIAAVMTESVATKEEILESYANAVYFGRRSDGAANAAQNWFGRDWDALALSENAFLAGVLRAPSGLDPLRNEERARARRDHVLDRMAEVGFITPQQRDAAQAEPIAVAPPPPPPQAGPSPSDPDYWALSEARRFIGIGPYLDQPEGRPFVTTLDAEAQAIAQRALDAVLEPVNRRLPDAPLGRLPERALDRAASNPDSLWLAADRVVARLPEGVVRVIVGRDGLIIEPRETVDTTGATQADAPAAPTPQVPRGAELGDVFALFPDGEVRGRPRVQGALVAIDLNTNEPIASVGGTRSWASGFDRTRAQRQPGSSFKPFVWLAALDGGVRPQDWVLNGPIAVTIGTEVWSPGNYDGGGGSYVPVFTALERSYNQVAARLAMHVGMEEVRRVAVSASLYPPDERGLLFPSASIGAVETSPYRMALAMANLDPRRSDISSRENLEALESMMRGVVVRGTAAGAFANGPSGVIGKTGTSQEHRDNWFVGRTGDIAFAVWIGRDDDDPLPSINGRRATGGSFAAPIAASFIRDARAAGIISEEIETSLFAREEAPYWIEPEQPQPEPQPDPRGGGWWAGGGGGWNGQRSDPYAGAAPADAWRPGWAQ</sequence>
<dbReference type="EC" id="2.4.99.28" evidence="10"/>
<organism evidence="15 16">
    <name type="scientific">Salinarimonas ramus</name>
    <dbReference type="NCBI Taxonomy" id="690164"/>
    <lineage>
        <taxon>Bacteria</taxon>
        <taxon>Pseudomonadati</taxon>
        <taxon>Pseudomonadota</taxon>
        <taxon>Alphaproteobacteria</taxon>
        <taxon>Hyphomicrobiales</taxon>
        <taxon>Salinarimonadaceae</taxon>
        <taxon>Salinarimonas</taxon>
    </lineage>
</organism>
<evidence type="ECO:0000256" key="9">
    <source>
        <dbReference type="ARBA" id="ARBA00023268"/>
    </source>
</evidence>
<dbReference type="Proteomes" id="UP000600449">
    <property type="component" value="Unassembled WGS sequence"/>
</dbReference>
<dbReference type="SUPFAM" id="SSF56601">
    <property type="entry name" value="beta-lactamase/transpeptidase-like"/>
    <property type="match status" value="1"/>
</dbReference>
<dbReference type="Gene3D" id="1.10.3810.10">
    <property type="entry name" value="Biosynthetic peptidoglycan transglycosylase-like"/>
    <property type="match status" value="1"/>
</dbReference>
<evidence type="ECO:0000256" key="1">
    <source>
        <dbReference type="ARBA" id="ARBA00004752"/>
    </source>
</evidence>
<evidence type="ECO:0000256" key="11">
    <source>
        <dbReference type="ARBA" id="ARBA00049902"/>
    </source>
</evidence>
<feature type="compositionally biased region" description="Low complexity" evidence="12">
    <location>
        <begin position="373"/>
        <end position="384"/>
    </location>
</feature>
<evidence type="ECO:0000256" key="7">
    <source>
        <dbReference type="ARBA" id="ARBA00022679"/>
    </source>
</evidence>
<reference evidence="15 16" key="1">
    <citation type="journal article" date="2014" name="Int. J. Syst. Evol. Microbiol.">
        <title>Complete genome sequence of Corynebacterium casei LMG S-19264T (=DSM 44701T), isolated from a smear-ripened cheese.</title>
        <authorList>
            <consortium name="US DOE Joint Genome Institute (JGI-PGF)"/>
            <person name="Walter F."/>
            <person name="Albersmeier A."/>
            <person name="Kalinowski J."/>
            <person name="Ruckert C."/>
        </authorList>
    </citation>
    <scope>NUCLEOTIDE SEQUENCE [LARGE SCALE GENOMIC DNA]</scope>
    <source>
        <strain evidence="15 16">CGMCC 1.9161</strain>
    </source>
</reference>
<evidence type="ECO:0000313" key="15">
    <source>
        <dbReference type="EMBL" id="GGK34723.1"/>
    </source>
</evidence>
<dbReference type="InterPro" id="IPR050396">
    <property type="entry name" value="Glycosyltr_51/Transpeptidase"/>
</dbReference>
<feature type="domain" description="Glycosyl transferase family 51" evidence="14">
    <location>
        <begin position="61"/>
        <end position="226"/>
    </location>
</feature>
<dbReference type="GO" id="GO:0009252">
    <property type="term" value="P:peptidoglycan biosynthetic process"/>
    <property type="evidence" value="ECO:0007669"/>
    <property type="project" value="TreeGrafter"/>
</dbReference>
<comment type="similarity">
    <text evidence="3">In the N-terminal section; belongs to the glycosyltransferase 51 family.</text>
</comment>
<feature type="region of interest" description="Disordered" evidence="12">
    <location>
        <begin position="370"/>
        <end position="391"/>
    </location>
</feature>
<dbReference type="GO" id="GO:0004180">
    <property type="term" value="F:carboxypeptidase activity"/>
    <property type="evidence" value="ECO:0007669"/>
    <property type="project" value="UniProtKB-KW"/>
</dbReference>
<dbReference type="AlphaFoldDB" id="A0A917Q847"/>
<evidence type="ECO:0000313" key="16">
    <source>
        <dbReference type="Proteomes" id="UP000600449"/>
    </source>
</evidence>
<evidence type="ECO:0000256" key="2">
    <source>
        <dbReference type="ARBA" id="ARBA00007090"/>
    </source>
</evidence>
<evidence type="ECO:0000256" key="10">
    <source>
        <dbReference type="ARBA" id="ARBA00044770"/>
    </source>
</evidence>
<comment type="caution">
    <text evidence="15">The sequence shown here is derived from an EMBL/GenBank/DDBJ whole genome shotgun (WGS) entry which is preliminary data.</text>
</comment>
<proteinExistence type="inferred from homology"/>
<feature type="domain" description="Penicillin-binding protein transpeptidase" evidence="13">
    <location>
        <begin position="416"/>
        <end position="663"/>
    </location>
</feature>
<keyword evidence="5" id="KW-0645">Protease</keyword>